<dbReference type="EMBL" id="AYSV01000065">
    <property type="protein sequence ID" value="ETD72469.1"/>
    <property type="molecule type" value="Genomic_DNA"/>
</dbReference>
<gene>
    <name evidence="5" type="ORF">V757_04035</name>
</gene>
<dbReference type="SUPFAM" id="SSF47413">
    <property type="entry name" value="lambda repressor-like DNA-binding domains"/>
    <property type="match status" value="1"/>
</dbReference>
<keyword evidence="1" id="KW-0805">Transcription regulation</keyword>
<dbReference type="InterPro" id="IPR032758">
    <property type="entry name" value="MqsA/HigA-2"/>
</dbReference>
<dbReference type="GO" id="GO:0003677">
    <property type="term" value="F:DNA binding"/>
    <property type="evidence" value="ECO:0007669"/>
    <property type="project" value="UniProtKB-KW"/>
</dbReference>
<accession>V8G7H8</accession>
<dbReference type="InterPro" id="IPR001387">
    <property type="entry name" value="Cro/C1-type_HTH"/>
</dbReference>
<evidence type="ECO:0000256" key="3">
    <source>
        <dbReference type="ARBA" id="ARBA00023163"/>
    </source>
</evidence>
<feature type="domain" description="HTH cro/C1-type" evidence="4">
    <location>
        <begin position="59"/>
        <end position="112"/>
    </location>
</feature>
<evidence type="ECO:0000313" key="5">
    <source>
        <dbReference type="EMBL" id="ETD72469.1"/>
    </source>
</evidence>
<evidence type="ECO:0000256" key="2">
    <source>
        <dbReference type="ARBA" id="ARBA00023125"/>
    </source>
</evidence>
<dbReference type="OrthoDB" id="9799384at2"/>
<sequence length="116" mass="13185">MLKKQIKEATKDWDIEAMLQAVVRDDPEMKKHQESLRQALLEAKSGRFARKTEVEVSPIVQTRHKVGLSQSKFAKRLGISVNTLKSWEQGQRNPSGAALKLIQLLEKHPDLVMELA</sequence>
<organism evidence="5 6">
    <name type="scientific">Pelistega indica</name>
    <dbReference type="NCBI Taxonomy" id="1414851"/>
    <lineage>
        <taxon>Bacteria</taxon>
        <taxon>Pseudomonadati</taxon>
        <taxon>Pseudomonadota</taxon>
        <taxon>Betaproteobacteria</taxon>
        <taxon>Burkholderiales</taxon>
        <taxon>Alcaligenaceae</taxon>
        <taxon>Pelistega</taxon>
    </lineage>
</organism>
<keyword evidence="3" id="KW-0804">Transcription</keyword>
<evidence type="ECO:0000256" key="1">
    <source>
        <dbReference type="ARBA" id="ARBA00023015"/>
    </source>
</evidence>
<dbReference type="CDD" id="cd00093">
    <property type="entry name" value="HTH_XRE"/>
    <property type="match status" value="1"/>
</dbReference>
<dbReference type="PANTHER" id="PTHR36511:SF4">
    <property type="entry name" value="ANTITOXIN MQSA"/>
    <property type="match status" value="1"/>
</dbReference>
<evidence type="ECO:0000313" key="6">
    <source>
        <dbReference type="Proteomes" id="UP000018766"/>
    </source>
</evidence>
<proteinExistence type="predicted"/>
<keyword evidence="6" id="KW-1185">Reference proteome</keyword>
<reference evidence="5 6" key="1">
    <citation type="submission" date="2013-11" db="EMBL/GenBank/DDBJ databases">
        <title>Genomic analysis of Pelistega sp. HM-7.</title>
        <authorList>
            <person name="Kumbhare S.V."/>
            <person name="Shetty S.A."/>
            <person name="Sharma O."/>
            <person name="Dhotre D.P."/>
        </authorList>
    </citation>
    <scope>NUCLEOTIDE SEQUENCE [LARGE SCALE GENOMIC DNA]</scope>
    <source>
        <strain evidence="5 6">HM-7</strain>
    </source>
</reference>
<comment type="caution">
    <text evidence="5">The sequence shown here is derived from an EMBL/GenBank/DDBJ whole genome shotgun (WGS) entry which is preliminary data.</text>
</comment>
<name>V8G7H8_9BURK</name>
<dbReference type="PROSITE" id="PS50943">
    <property type="entry name" value="HTH_CROC1"/>
    <property type="match status" value="1"/>
</dbReference>
<dbReference type="AlphaFoldDB" id="V8G7H8"/>
<dbReference type="Proteomes" id="UP000018766">
    <property type="component" value="Unassembled WGS sequence"/>
</dbReference>
<dbReference type="Pfam" id="PF15731">
    <property type="entry name" value="MqsA_antitoxin"/>
    <property type="match status" value="1"/>
</dbReference>
<dbReference type="SMART" id="SM00530">
    <property type="entry name" value="HTH_XRE"/>
    <property type="match status" value="1"/>
</dbReference>
<dbReference type="PANTHER" id="PTHR36511">
    <property type="entry name" value="MERR FAMILY BACTERIAL REGULATORY PROTEIN"/>
    <property type="match status" value="1"/>
</dbReference>
<dbReference type="PATRIC" id="fig|1414851.3.peg.810"/>
<dbReference type="Gene3D" id="1.10.260.40">
    <property type="entry name" value="lambda repressor-like DNA-binding domains"/>
    <property type="match status" value="1"/>
</dbReference>
<dbReference type="RefSeq" id="WP_023950112.1">
    <property type="nucleotide sequence ID" value="NZ_AYSV01000065.1"/>
</dbReference>
<evidence type="ECO:0000259" key="4">
    <source>
        <dbReference type="PROSITE" id="PS50943"/>
    </source>
</evidence>
<keyword evidence="2" id="KW-0238">DNA-binding</keyword>
<protein>
    <submittedName>
        <fullName evidence="5">XRE family transcriptional regulator</fullName>
    </submittedName>
</protein>
<dbReference type="InterPro" id="IPR010982">
    <property type="entry name" value="Lambda_DNA-bd_dom_sf"/>
</dbReference>
<dbReference type="InterPro" id="IPR052359">
    <property type="entry name" value="HTH-type_reg/antitoxin"/>
</dbReference>